<dbReference type="OrthoDB" id="121181at2759"/>
<gene>
    <name evidence="1" type="ORF">Pfra01_002820200</name>
</gene>
<dbReference type="Proteomes" id="UP001165121">
    <property type="component" value="Unassembled WGS sequence"/>
</dbReference>
<protein>
    <submittedName>
        <fullName evidence="1">Unnamed protein product</fullName>
    </submittedName>
</protein>
<dbReference type="AlphaFoldDB" id="A0A9W6YJK5"/>
<dbReference type="EMBL" id="BSXT01008211">
    <property type="protein sequence ID" value="GMF65331.1"/>
    <property type="molecule type" value="Genomic_DNA"/>
</dbReference>
<reference evidence="1" key="1">
    <citation type="submission" date="2023-04" db="EMBL/GenBank/DDBJ databases">
        <title>Phytophthora fragariaefolia NBRC 109709.</title>
        <authorList>
            <person name="Ichikawa N."/>
            <person name="Sato H."/>
            <person name="Tonouchi N."/>
        </authorList>
    </citation>
    <scope>NUCLEOTIDE SEQUENCE</scope>
    <source>
        <strain evidence="1">NBRC 109709</strain>
    </source>
</reference>
<proteinExistence type="predicted"/>
<name>A0A9W6YJK5_9STRA</name>
<accession>A0A9W6YJK5</accession>
<comment type="caution">
    <text evidence="1">The sequence shown here is derived from an EMBL/GenBank/DDBJ whole genome shotgun (WGS) entry which is preliminary data.</text>
</comment>
<keyword evidence="2" id="KW-1185">Reference proteome</keyword>
<evidence type="ECO:0000313" key="2">
    <source>
        <dbReference type="Proteomes" id="UP001165121"/>
    </source>
</evidence>
<sequence>MQDCKSAASPVDISMKLVSSDSTTKLDAPFREAVGALMCSQEGASTCHGVPVDTGKTFTQRDFKHSRDYGK</sequence>
<evidence type="ECO:0000313" key="1">
    <source>
        <dbReference type="EMBL" id="GMF65331.1"/>
    </source>
</evidence>
<organism evidence="1 2">
    <name type="scientific">Phytophthora fragariaefolia</name>
    <dbReference type="NCBI Taxonomy" id="1490495"/>
    <lineage>
        <taxon>Eukaryota</taxon>
        <taxon>Sar</taxon>
        <taxon>Stramenopiles</taxon>
        <taxon>Oomycota</taxon>
        <taxon>Peronosporomycetes</taxon>
        <taxon>Peronosporales</taxon>
        <taxon>Peronosporaceae</taxon>
        <taxon>Phytophthora</taxon>
    </lineage>
</organism>